<accession>A0A8I0FDE5</accession>
<dbReference type="AlphaFoldDB" id="A0A8I0FDE5"/>
<dbReference type="PRINTS" id="PR00081">
    <property type="entry name" value="GDHRDH"/>
</dbReference>
<protein>
    <submittedName>
        <fullName evidence="3">SDR family NAD(P)-dependent oxidoreductase</fullName>
    </submittedName>
</protein>
<proteinExistence type="inferred from homology"/>
<sequence length="123" mass="12999">MSKYKLKDKVVVITGSTGGLGLAIAQALQAKGAKLVLLDLDLNKVESQAKQLGGQSIAAGWVADVRSLESLEMAMANAAQHFGKIDVVIANAGIASTEALEHMAPETFERTIDINLTGVFRTF</sequence>
<evidence type="ECO:0000313" key="3">
    <source>
        <dbReference type="EMBL" id="MBD0222698.1"/>
    </source>
</evidence>
<comment type="similarity">
    <text evidence="1">Belongs to the short-chain dehydrogenases/reductases (SDR) family.</text>
</comment>
<dbReference type="RefSeq" id="WP_188147810.1">
    <property type="nucleotide sequence ID" value="NZ_JACSVK010000678.1"/>
</dbReference>
<evidence type="ECO:0000256" key="1">
    <source>
        <dbReference type="ARBA" id="ARBA00006484"/>
    </source>
</evidence>
<dbReference type="CDD" id="cd05233">
    <property type="entry name" value="SDR_c"/>
    <property type="match status" value="1"/>
</dbReference>
<evidence type="ECO:0000313" key="4">
    <source>
        <dbReference type="Proteomes" id="UP000634608"/>
    </source>
</evidence>
<gene>
    <name evidence="3" type="ORF">IAG11_23020</name>
</gene>
<comment type="caution">
    <text evidence="3">The sequence shown here is derived from an EMBL/GenBank/DDBJ whole genome shotgun (WGS) entry which is preliminary data.</text>
</comment>
<dbReference type="PANTHER" id="PTHR43669">
    <property type="entry name" value="5-KETO-D-GLUCONATE 5-REDUCTASE"/>
    <property type="match status" value="1"/>
</dbReference>
<dbReference type="GO" id="GO:0016491">
    <property type="term" value="F:oxidoreductase activity"/>
    <property type="evidence" value="ECO:0007669"/>
    <property type="project" value="UniProtKB-KW"/>
</dbReference>
<dbReference type="SUPFAM" id="SSF51735">
    <property type="entry name" value="NAD(P)-binding Rossmann-fold domains"/>
    <property type="match status" value="1"/>
</dbReference>
<dbReference type="PANTHER" id="PTHR43669:SF3">
    <property type="entry name" value="ALCOHOL DEHYDROGENASE, PUTATIVE (AFU_ORTHOLOGUE AFUA_3G03445)-RELATED"/>
    <property type="match status" value="1"/>
</dbReference>
<dbReference type="Pfam" id="PF00106">
    <property type="entry name" value="adh_short"/>
    <property type="match status" value="1"/>
</dbReference>
<evidence type="ECO:0000256" key="2">
    <source>
        <dbReference type="ARBA" id="ARBA00023002"/>
    </source>
</evidence>
<dbReference type="Gene3D" id="3.40.50.720">
    <property type="entry name" value="NAD(P)-binding Rossmann-like Domain"/>
    <property type="match status" value="1"/>
</dbReference>
<name>A0A8I0FDE5_ACIBA</name>
<dbReference type="InterPro" id="IPR002347">
    <property type="entry name" value="SDR_fam"/>
</dbReference>
<reference evidence="3" key="1">
    <citation type="submission" date="2020-08" db="EMBL/GenBank/DDBJ databases">
        <title>Diversity of carbapenem-resistant Acinetobacter baumannii and bacteriophage-mediated spread of the Oxa23 carbapenemase.</title>
        <authorList>
            <person name="Abouelfetouh A."/>
            <person name="Mattock J."/>
            <person name="Turner D."/>
            <person name="Li E."/>
            <person name="Evans B.A."/>
        </authorList>
    </citation>
    <scope>NUCLEOTIDE SEQUENCE</scope>
    <source>
        <strain evidence="3">A86</strain>
    </source>
</reference>
<dbReference type="InterPro" id="IPR036291">
    <property type="entry name" value="NAD(P)-bd_dom_sf"/>
</dbReference>
<dbReference type="Proteomes" id="UP000634608">
    <property type="component" value="Unassembled WGS sequence"/>
</dbReference>
<organism evidence="3 4">
    <name type="scientific">Acinetobacter baumannii</name>
    <dbReference type="NCBI Taxonomy" id="470"/>
    <lineage>
        <taxon>Bacteria</taxon>
        <taxon>Pseudomonadati</taxon>
        <taxon>Pseudomonadota</taxon>
        <taxon>Gammaproteobacteria</taxon>
        <taxon>Moraxellales</taxon>
        <taxon>Moraxellaceae</taxon>
        <taxon>Acinetobacter</taxon>
        <taxon>Acinetobacter calcoaceticus/baumannii complex</taxon>
    </lineage>
</organism>
<feature type="non-terminal residue" evidence="3">
    <location>
        <position position="123"/>
    </location>
</feature>
<dbReference type="EMBL" id="JACSVK010000678">
    <property type="protein sequence ID" value="MBD0222698.1"/>
    <property type="molecule type" value="Genomic_DNA"/>
</dbReference>
<keyword evidence="2" id="KW-0560">Oxidoreductase</keyword>